<proteinExistence type="predicted"/>
<evidence type="ECO:0000313" key="1">
    <source>
        <dbReference type="EMBL" id="KAB8298127.1"/>
    </source>
</evidence>
<dbReference type="Proteomes" id="UP000326757">
    <property type="component" value="Unassembled WGS sequence"/>
</dbReference>
<dbReference type="EMBL" id="VIGI01000007">
    <property type="protein sequence ID" value="KAB8298127.1"/>
    <property type="molecule type" value="Genomic_DNA"/>
</dbReference>
<gene>
    <name evidence="1" type="ORF">EYC80_001883</name>
</gene>
<comment type="caution">
    <text evidence="1">The sequence shown here is derived from an EMBL/GenBank/DDBJ whole genome shotgun (WGS) entry which is preliminary data.</text>
</comment>
<organism evidence="1 2">
    <name type="scientific">Monilinia laxa</name>
    <name type="common">Brown rot fungus</name>
    <name type="synonym">Sclerotinia laxa</name>
    <dbReference type="NCBI Taxonomy" id="61186"/>
    <lineage>
        <taxon>Eukaryota</taxon>
        <taxon>Fungi</taxon>
        <taxon>Dikarya</taxon>
        <taxon>Ascomycota</taxon>
        <taxon>Pezizomycotina</taxon>
        <taxon>Leotiomycetes</taxon>
        <taxon>Helotiales</taxon>
        <taxon>Sclerotiniaceae</taxon>
        <taxon>Monilinia</taxon>
    </lineage>
</organism>
<dbReference type="AlphaFoldDB" id="A0A5N6K735"/>
<accession>A0A5N6K735</accession>
<evidence type="ECO:0000313" key="2">
    <source>
        <dbReference type="Proteomes" id="UP000326757"/>
    </source>
</evidence>
<sequence>MKLMNSFFGGKKFELENPNTIQDILNTFPNLAIYQFALIPKSLYNKVPSSMISYFMIMSNSKRSIKEVRLLEREPACQEIPKERHMCYENIIKLQAIVDSSSSSSEIYQENS</sequence>
<name>A0A5N6K735_MONLA</name>
<reference evidence="1 2" key="1">
    <citation type="submission" date="2019-06" db="EMBL/GenBank/DDBJ databases">
        <title>Genome Sequence of the Brown Rot Fungal Pathogen Monilinia laxa.</title>
        <authorList>
            <person name="De Miccolis Angelini R.M."/>
            <person name="Landi L."/>
            <person name="Abate D."/>
            <person name="Pollastro S."/>
            <person name="Romanazzi G."/>
            <person name="Faretra F."/>
        </authorList>
    </citation>
    <scope>NUCLEOTIDE SEQUENCE [LARGE SCALE GENOMIC DNA]</scope>
    <source>
        <strain evidence="1 2">Mlax316</strain>
    </source>
</reference>
<keyword evidence="2" id="KW-1185">Reference proteome</keyword>
<protein>
    <submittedName>
        <fullName evidence="1">Uncharacterized protein</fullName>
    </submittedName>
</protein>